<dbReference type="InterPro" id="IPR036249">
    <property type="entry name" value="Thioredoxin-like_sf"/>
</dbReference>
<dbReference type="Proteomes" id="UP000799302">
    <property type="component" value="Unassembled WGS sequence"/>
</dbReference>
<keyword evidence="1" id="KW-0249">Electron transport</keyword>
<dbReference type="PANTHER" id="PTHR33558:SF1">
    <property type="entry name" value="GLUTAREDOXIN-LIKE PROTEIN C5ORF63 HOMOLOG"/>
    <property type="match status" value="1"/>
</dbReference>
<evidence type="ECO:0000256" key="1">
    <source>
        <dbReference type="RuleBase" id="RU363082"/>
    </source>
</evidence>
<organism evidence="2 3">
    <name type="scientific">Microthyrium microscopicum</name>
    <dbReference type="NCBI Taxonomy" id="703497"/>
    <lineage>
        <taxon>Eukaryota</taxon>
        <taxon>Fungi</taxon>
        <taxon>Dikarya</taxon>
        <taxon>Ascomycota</taxon>
        <taxon>Pezizomycotina</taxon>
        <taxon>Dothideomycetes</taxon>
        <taxon>Dothideomycetes incertae sedis</taxon>
        <taxon>Microthyriales</taxon>
        <taxon>Microthyriaceae</taxon>
        <taxon>Microthyrium</taxon>
    </lineage>
</organism>
<reference evidence="2" key="1">
    <citation type="journal article" date="2020" name="Stud. Mycol.">
        <title>101 Dothideomycetes genomes: a test case for predicting lifestyles and emergence of pathogens.</title>
        <authorList>
            <person name="Haridas S."/>
            <person name="Albert R."/>
            <person name="Binder M."/>
            <person name="Bloem J."/>
            <person name="Labutti K."/>
            <person name="Salamov A."/>
            <person name="Andreopoulos B."/>
            <person name="Baker S."/>
            <person name="Barry K."/>
            <person name="Bills G."/>
            <person name="Bluhm B."/>
            <person name="Cannon C."/>
            <person name="Castanera R."/>
            <person name="Culley D."/>
            <person name="Daum C."/>
            <person name="Ezra D."/>
            <person name="Gonzalez J."/>
            <person name="Henrissat B."/>
            <person name="Kuo A."/>
            <person name="Liang C."/>
            <person name="Lipzen A."/>
            <person name="Lutzoni F."/>
            <person name="Magnuson J."/>
            <person name="Mondo S."/>
            <person name="Nolan M."/>
            <person name="Ohm R."/>
            <person name="Pangilinan J."/>
            <person name="Park H.-J."/>
            <person name="Ramirez L."/>
            <person name="Alfaro M."/>
            <person name="Sun H."/>
            <person name="Tritt A."/>
            <person name="Yoshinaga Y."/>
            <person name="Zwiers L.-H."/>
            <person name="Turgeon B."/>
            <person name="Goodwin S."/>
            <person name="Spatafora J."/>
            <person name="Crous P."/>
            <person name="Grigoriev I."/>
        </authorList>
    </citation>
    <scope>NUCLEOTIDE SEQUENCE</scope>
    <source>
        <strain evidence="2">CBS 115976</strain>
    </source>
</reference>
<dbReference type="SUPFAM" id="SSF52833">
    <property type="entry name" value="Thioredoxin-like"/>
    <property type="match status" value="1"/>
</dbReference>
<dbReference type="InterPro" id="IPR008554">
    <property type="entry name" value="Glutaredoxin-like"/>
</dbReference>
<accession>A0A6A6U5S7</accession>
<name>A0A6A6U5S7_9PEZI</name>
<keyword evidence="1" id="KW-0813">Transport</keyword>
<proteinExistence type="inferred from homology"/>
<gene>
    <name evidence="2" type="ORF">BT63DRAFT_415062</name>
</gene>
<dbReference type="AlphaFoldDB" id="A0A6A6U5S7"/>
<protein>
    <recommendedName>
        <fullName evidence="1">Glutaredoxin-like protein</fullName>
    </recommendedName>
</protein>
<dbReference type="InterPro" id="IPR052565">
    <property type="entry name" value="Glutaredoxin-like_YDR286C"/>
</dbReference>
<dbReference type="EMBL" id="MU004237">
    <property type="protein sequence ID" value="KAF2667502.1"/>
    <property type="molecule type" value="Genomic_DNA"/>
</dbReference>
<evidence type="ECO:0000313" key="3">
    <source>
        <dbReference type="Proteomes" id="UP000799302"/>
    </source>
</evidence>
<keyword evidence="3" id="KW-1185">Reference proteome</keyword>
<dbReference type="OrthoDB" id="429967at2759"/>
<dbReference type="Gene3D" id="3.40.30.10">
    <property type="entry name" value="Glutaredoxin"/>
    <property type="match status" value="1"/>
</dbReference>
<dbReference type="Pfam" id="PF05768">
    <property type="entry name" value="Glrx-like"/>
    <property type="match status" value="1"/>
</dbReference>
<dbReference type="PANTHER" id="PTHR33558">
    <property type="entry name" value="GLUTAREDOXIN-LIKE PROTEIN C5ORF63 HOMOLOG"/>
    <property type="match status" value="1"/>
</dbReference>
<sequence length="100" mass="11737">MYVARPLLRITLFTREHCSLCTQAKFVLDKVQTRNPFQYAQFDVMKSGNEKWRIYEFDVPVIHIEKANGPTPWETSENAKKLMHRFSQEDVEAAMDEVSV</sequence>
<evidence type="ECO:0000313" key="2">
    <source>
        <dbReference type="EMBL" id="KAF2667502.1"/>
    </source>
</evidence>
<comment type="similarity">
    <text evidence="1">Belongs to the glutaredoxin family.</text>
</comment>